<sequence>MLRVDILLLDLVVVLALARLLGYGARLVGQPPVVGEIVAGIALGPSLLGDVIGRDLFPEDILSPLKALADVGLVLFMFVVGLELDQRLVKGKGRVAAGVSVGSTALPFVLGCGLALLLVDDHAPEDKKLAFVLFLGAAMSATAFPVLARILTDRNMHRTRLGGLALACAAVIDVLAWTVLAAVVAIAGSGEGQWKIVLVVPFGLLMIFVVRPLLRRLVPSYERAGRLTPNLLSLVLLGMFGAAWTTEYLQVHFIFGAFLFGALMPRGGAAEKLNHEILERLEQLAVLLLLPMFFVVAGLSVDLTTLEASSVWTLLGILVVAIVGKLAGAYVSARFLGVPRKESAGLATLINTRGLTEIVILSVGLQKGVLDTELYSLMVVMALVTTAMTGPLLNLVYPREQVARDLAEAERAALGEHLVHRVAVVIPDLGHADALATAGAAAAAEHDSAELVLVHLPRYPGERLEVGLGLSEELAELTSILGRLESAAARVRTPRLPVQVHTRFSADPEGELDAFVSAAEPDEVVGPLIPSP</sequence>
<proteinExistence type="predicted"/>
<dbReference type="InterPro" id="IPR006153">
    <property type="entry name" value="Cation/H_exchanger_TM"/>
</dbReference>
<feature type="transmembrane region" description="Helical" evidence="7">
    <location>
        <begin position="226"/>
        <end position="245"/>
    </location>
</feature>
<comment type="caution">
    <text evidence="9">The sequence shown here is derived from an EMBL/GenBank/DDBJ whole genome shotgun (WGS) entry which is preliminary data.</text>
</comment>
<dbReference type="PANTHER" id="PTHR32468">
    <property type="entry name" value="CATION/H + ANTIPORTER"/>
    <property type="match status" value="1"/>
</dbReference>
<feature type="transmembrane region" description="Helical" evidence="7">
    <location>
        <begin position="251"/>
        <end position="269"/>
    </location>
</feature>
<feature type="transmembrane region" description="Helical" evidence="7">
    <location>
        <begin position="164"/>
        <end position="188"/>
    </location>
</feature>
<dbReference type="Proteomes" id="UP001501237">
    <property type="component" value="Unassembled WGS sequence"/>
</dbReference>
<keyword evidence="10" id="KW-1185">Reference proteome</keyword>
<evidence type="ECO:0000256" key="2">
    <source>
        <dbReference type="ARBA" id="ARBA00022448"/>
    </source>
</evidence>
<feature type="domain" description="Cation/H+ exchanger transmembrane" evidence="8">
    <location>
        <begin position="15"/>
        <end position="393"/>
    </location>
</feature>
<keyword evidence="2" id="KW-0813">Transport</keyword>
<evidence type="ECO:0000313" key="10">
    <source>
        <dbReference type="Proteomes" id="UP001501237"/>
    </source>
</evidence>
<dbReference type="PANTHER" id="PTHR32468:SF0">
    <property type="entry name" value="K(+)_H(+) ANTIPORTER 1"/>
    <property type="match status" value="1"/>
</dbReference>
<comment type="subcellular location">
    <subcellularLocation>
        <location evidence="1">Membrane</location>
        <topology evidence="1">Multi-pass membrane protein</topology>
    </subcellularLocation>
</comment>
<name>A0ABP6PZ57_9ACTN</name>
<evidence type="ECO:0000313" key="9">
    <source>
        <dbReference type="EMBL" id="GAA3196652.1"/>
    </source>
</evidence>
<keyword evidence="4 7" id="KW-1133">Transmembrane helix</keyword>
<evidence type="ECO:0000256" key="4">
    <source>
        <dbReference type="ARBA" id="ARBA00022989"/>
    </source>
</evidence>
<dbReference type="EMBL" id="BAAAUV010000002">
    <property type="protein sequence ID" value="GAA3196652.1"/>
    <property type="molecule type" value="Genomic_DNA"/>
</dbReference>
<keyword evidence="3 7" id="KW-0812">Transmembrane</keyword>
<feature type="transmembrane region" description="Helical" evidence="7">
    <location>
        <begin position="96"/>
        <end position="119"/>
    </location>
</feature>
<evidence type="ECO:0000259" key="8">
    <source>
        <dbReference type="Pfam" id="PF00999"/>
    </source>
</evidence>
<gene>
    <name evidence="9" type="ORF">GCM10010468_07370</name>
</gene>
<evidence type="ECO:0000256" key="6">
    <source>
        <dbReference type="ARBA" id="ARBA00023136"/>
    </source>
</evidence>
<keyword evidence="5" id="KW-0406">Ion transport</keyword>
<feature type="transmembrane region" description="Helical" evidence="7">
    <location>
        <begin position="281"/>
        <end position="299"/>
    </location>
</feature>
<evidence type="ECO:0000256" key="1">
    <source>
        <dbReference type="ARBA" id="ARBA00004141"/>
    </source>
</evidence>
<feature type="transmembrane region" description="Helical" evidence="7">
    <location>
        <begin position="67"/>
        <end position="84"/>
    </location>
</feature>
<feature type="transmembrane region" description="Helical" evidence="7">
    <location>
        <begin position="311"/>
        <end position="331"/>
    </location>
</feature>
<feature type="transmembrane region" description="Helical" evidence="7">
    <location>
        <begin position="131"/>
        <end position="152"/>
    </location>
</feature>
<protein>
    <recommendedName>
        <fullName evidence="8">Cation/H+ exchanger transmembrane domain-containing protein</fullName>
    </recommendedName>
</protein>
<accession>A0ABP6PZ57</accession>
<dbReference type="InterPro" id="IPR050794">
    <property type="entry name" value="CPA2_transporter"/>
</dbReference>
<feature type="transmembrane region" description="Helical" evidence="7">
    <location>
        <begin position="343"/>
        <end position="363"/>
    </location>
</feature>
<evidence type="ECO:0000256" key="7">
    <source>
        <dbReference type="SAM" id="Phobius"/>
    </source>
</evidence>
<dbReference type="RefSeq" id="WP_344822094.1">
    <property type="nucleotide sequence ID" value="NZ_BAAAUV010000002.1"/>
</dbReference>
<reference evidence="10" key="1">
    <citation type="journal article" date="2019" name="Int. J. Syst. Evol. Microbiol.">
        <title>The Global Catalogue of Microorganisms (GCM) 10K type strain sequencing project: providing services to taxonomists for standard genome sequencing and annotation.</title>
        <authorList>
            <consortium name="The Broad Institute Genomics Platform"/>
            <consortium name="The Broad Institute Genome Sequencing Center for Infectious Disease"/>
            <person name="Wu L."/>
            <person name="Ma J."/>
        </authorList>
    </citation>
    <scope>NUCLEOTIDE SEQUENCE [LARGE SCALE GENOMIC DNA]</scope>
    <source>
        <strain evidence="10">JCM 9377</strain>
    </source>
</reference>
<organism evidence="9 10">
    <name type="scientific">Actinocorallia longicatena</name>
    <dbReference type="NCBI Taxonomy" id="111803"/>
    <lineage>
        <taxon>Bacteria</taxon>
        <taxon>Bacillati</taxon>
        <taxon>Actinomycetota</taxon>
        <taxon>Actinomycetes</taxon>
        <taxon>Streptosporangiales</taxon>
        <taxon>Thermomonosporaceae</taxon>
        <taxon>Actinocorallia</taxon>
    </lineage>
</organism>
<feature type="transmembrane region" description="Helical" evidence="7">
    <location>
        <begin position="194"/>
        <end position="214"/>
    </location>
</feature>
<evidence type="ECO:0000256" key="3">
    <source>
        <dbReference type="ARBA" id="ARBA00022692"/>
    </source>
</evidence>
<dbReference type="Pfam" id="PF00999">
    <property type="entry name" value="Na_H_Exchanger"/>
    <property type="match status" value="1"/>
</dbReference>
<dbReference type="InterPro" id="IPR038770">
    <property type="entry name" value="Na+/solute_symporter_sf"/>
</dbReference>
<keyword evidence="6 7" id="KW-0472">Membrane</keyword>
<feature type="transmembrane region" description="Helical" evidence="7">
    <location>
        <begin position="375"/>
        <end position="397"/>
    </location>
</feature>
<evidence type="ECO:0000256" key="5">
    <source>
        <dbReference type="ARBA" id="ARBA00023065"/>
    </source>
</evidence>
<dbReference type="Gene3D" id="1.20.1530.20">
    <property type="match status" value="1"/>
</dbReference>